<dbReference type="Proteomes" id="UP000823872">
    <property type="component" value="Chromosome E2"/>
</dbReference>
<proteinExistence type="predicted"/>
<reference evidence="3" key="2">
    <citation type="submission" date="2025-08" db="UniProtKB">
        <authorList>
            <consortium name="Ensembl"/>
        </authorList>
    </citation>
    <scope>IDENTIFICATION</scope>
    <source>
        <strain evidence="3">breed Abyssinian</strain>
    </source>
</reference>
<evidence type="ECO:0000259" key="2">
    <source>
        <dbReference type="PROSITE" id="PS51390"/>
    </source>
</evidence>
<feature type="domain" description="WAP" evidence="2">
    <location>
        <begin position="111"/>
        <end position="160"/>
    </location>
</feature>
<dbReference type="InterPro" id="IPR042357">
    <property type="entry name" value="WFDC1"/>
</dbReference>
<reference evidence="3" key="3">
    <citation type="submission" date="2025-09" db="UniProtKB">
        <authorList>
            <consortium name="Ensembl"/>
        </authorList>
    </citation>
    <scope>IDENTIFICATION</scope>
    <source>
        <strain evidence="3">breed Abyssinian</strain>
    </source>
</reference>
<dbReference type="InterPro" id="IPR008197">
    <property type="entry name" value="WAP_dom"/>
</dbReference>
<dbReference type="Ensembl" id="ENSFCTT00005016246.1">
    <property type="protein sequence ID" value="ENSFCTP00005011067.1"/>
    <property type="gene ID" value="ENSFCTG00005005807.1"/>
</dbReference>
<dbReference type="InterPro" id="IPR036645">
    <property type="entry name" value="Elafin-like_sf"/>
</dbReference>
<accession>A0ABI7WL70</accession>
<dbReference type="SUPFAM" id="SSF57256">
    <property type="entry name" value="Elafin-like"/>
    <property type="match status" value="1"/>
</dbReference>
<dbReference type="PANTHER" id="PTHR14308">
    <property type="entry name" value="WAP FOUR-DISULFIDE CORE DOMAIN PROTEIN 1"/>
    <property type="match status" value="1"/>
</dbReference>
<evidence type="ECO:0000313" key="4">
    <source>
        <dbReference type="Proteomes" id="UP000823872"/>
    </source>
</evidence>
<gene>
    <name evidence="3" type="primary">WFDC1</name>
</gene>
<dbReference type="GeneTree" id="ENSGT00390000014299"/>
<organism evidence="3 4">
    <name type="scientific">Felis catus</name>
    <name type="common">Cat</name>
    <name type="synonym">Felis silvestris catus</name>
    <dbReference type="NCBI Taxonomy" id="9685"/>
    <lineage>
        <taxon>Eukaryota</taxon>
        <taxon>Metazoa</taxon>
        <taxon>Chordata</taxon>
        <taxon>Craniata</taxon>
        <taxon>Vertebrata</taxon>
        <taxon>Euteleostomi</taxon>
        <taxon>Mammalia</taxon>
        <taxon>Eutheria</taxon>
        <taxon>Laurasiatheria</taxon>
        <taxon>Carnivora</taxon>
        <taxon>Feliformia</taxon>
        <taxon>Felidae</taxon>
        <taxon>Felinae</taxon>
        <taxon>Felis</taxon>
    </lineage>
</organism>
<dbReference type="Pfam" id="PF00095">
    <property type="entry name" value="WAP"/>
    <property type="match status" value="1"/>
</dbReference>
<evidence type="ECO:0000313" key="3">
    <source>
        <dbReference type="Ensembl" id="ENSFCTP00005011067.1"/>
    </source>
</evidence>
<dbReference type="SMART" id="SM00217">
    <property type="entry name" value="WAP"/>
    <property type="match status" value="1"/>
</dbReference>
<feature type="region of interest" description="Disordered" evidence="1">
    <location>
        <begin position="67"/>
        <end position="122"/>
    </location>
</feature>
<dbReference type="PANTHER" id="PTHR14308:SF0">
    <property type="entry name" value="WAP FOUR-DISULFIDE CORE DOMAIN PROTEIN 1"/>
    <property type="match status" value="1"/>
</dbReference>
<protein>
    <submittedName>
        <fullName evidence="3">WAP four-disulfide core domain 1</fullName>
    </submittedName>
</protein>
<sequence>MCLRMESSLRTPSPAPTCCSGGETSLKYSALLLSWTSLLGCPSSCEEAREPTRSVCVPFTPNPPTAGAWPRERRRGLHSNGRQVWTSRTRSEPDLGGGLGAAVAEEAGGPRQPRADRCPPPPRSLPPGACQAARCQADSECPRHRRCCYNGCAYACLEAVPPPPVLDWLVQPKPRWLGGNGWLLDGPEEVLQAEACSTTEDGAEPLLCPSGYDCHILSPGDVAEGIPNRGQCVKQRRQADGRFLRHKFYKEYPEGDSKNVAEPGKGPLRHFQ</sequence>
<name>A0ABI7WL70_FELCA</name>
<evidence type="ECO:0000256" key="1">
    <source>
        <dbReference type="SAM" id="MobiDB-lite"/>
    </source>
</evidence>
<dbReference type="Gene3D" id="4.10.75.10">
    <property type="entry name" value="Elafin-like"/>
    <property type="match status" value="1"/>
</dbReference>
<dbReference type="PROSITE" id="PS51390">
    <property type="entry name" value="WAP"/>
    <property type="match status" value="1"/>
</dbReference>
<keyword evidence="4" id="KW-1185">Reference proteome</keyword>
<reference evidence="3 4" key="1">
    <citation type="submission" date="2021-02" db="EMBL/GenBank/DDBJ databases">
        <title>Safari Cat Assemblies.</title>
        <authorList>
            <person name="Bredemeyer K.R."/>
            <person name="Murphy W.J."/>
        </authorList>
    </citation>
    <scope>NUCLEOTIDE SEQUENCE [LARGE SCALE GENOMIC DNA]</scope>
</reference>